<dbReference type="EMBL" id="AZHX01002574">
    <property type="protein sequence ID" value="ETW93827.1"/>
    <property type="molecule type" value="Genomic_DNA"/>
</dbReference>
<dbReference type="SUPFAM" id="SSF54593">
    <property type="entry name" value="Glyoxalase/Bleomycin resistance protein/Dihydroxybiphenyl dioxygenase"/>
    <property type="match status" value="1"/>
</dbReference>
<organism evidence="2 3">
    <name type="scientific">Candidatus Entotheonella gemina</name>
    <dbReference type="NCBI Taxonomy" id="1429439"/>
    <lineage>
        <taxon>Bacteria</taxon>
        <taxon>Pseudomonadati</taxon>
        <taxon>Nitrospinota/Tectimicrobiota group</taxon>
        <taxon>Candidatus Tectimicrobiota</taxon>
        <taxon>Candidatus Entotheonellia</taxon>
        <taxon>Candidatus Entotheonellales</taxon>
        <taxon>Candidatus Entotheonellaceae</taxon>
        <taxon>Candidatus Entotheonella</taxon>
    </lineage>
</organism>
<keyword evidence="3" id="KW-1185">Reference proteome</keyword>
<reference evidence="2 3" key="1">
    <citation type="journal article" date="2014" name="Nature">
        <title>An environmental bacterial taxon with a large and distinct metabolic repertoire.</title>
        <authorList>
            <person name="Wilson M.C."/>
            <person name="Mori T."/>
            <person name="Ruckert C."/>
            <person name="Uria A.R."/>
            <person name="Helf M.J."/>
            <person name="Takada K."/>
            <person name="Gernert C."/>
            <person name="Steffens U.A."/>
            <person name="Heycke N."/>
            <person name="Schmitt S."/>
            <person name="Rinke C."/>
            <person name="Helfrich E.J."/>
            <person name="Brachmann A.O."/>
            <person name="Gurgui C."/>
            <person name="Wakimoto T."/>
            <person name="Kracht M."/>
            <person name="Crusemann M."/>
            <person name="Hentschel U."/>
            <person name="Abe I."/>
            <person name="Matsunaga S."/>
            <person name="Kalinowski J."/>
            <person name="Takeyama H."/>
            <person name="Piel J."/>
        </authorList>
    </citation>
    <scope>NUCLEOTIDE SEQUENCE [LARGE SCALE GENOMIC DNA]</scope>
    <source>
        <strain evidence="3">TSY2</strain>
    </source>
</reference>
<evidence type="ECO:0000313" key="2">
    <source>
        <dbReference type="EMBL" id="ETW93827.1"/>
    </source>
</evidence>
<feature type="non-terminal residue" evidence="2">
    <location>
        <position position="1"/>
    </location>
</feature>
<dbReference type="Proteomes" id="UP000019140">
    <property type="component" value="Unassembled WGS sequence"/>
</dbReference>
<proteinExistence type="predicted"/>
<protein>
    <recommendedName>
        <fullName evidence="1">VOC domain-containing protein</fullName>
    </recommendedName>
</protein>
<feature type="domain" description="VOC" evidence="1">
    <location>
        <begin position="1"/>
        <end position="83"/>
    </location>
</feature>
<accession>W4L738</accession>
<dbReference type="HOGENOM" id="CLU_142293_0_0_7"/>
<sequence>TPVYVNDTLTLDFAERDSFASHHYCFHVSDDEFDGIFDRVRDANIVYRSTPMGPDDLQLNTRMGGRNFYWTDSDGHIWEVLTVSYARQEAGAAT</sequence>
<dbReference type="InterPro" id="IPR037523">
    <property type="entry name" value="VOC_core"/>
</dbReference>
<dbReference type="InterPro" id="IPR029068">
    <property type="entry name" value="Glyas_Bleomycin-R_OHBP_Dase"/>
</dbReference>
<gene>
    <name evidence="2" type="ORF">ETSY2_50740</name>
</gene>
<evidence type="ECO:0000259" key="1">
    <source>
        <dbReference type="PROSITE" id="PS51819"/>
    </source>
</evidence>
<name>W4L738_9BACT</name>
<comment type="caution">
    <text evidence="2">The sequence shown here is derived from an EMBL/GenBank/DDBJ whole genome shotgun (WGS) entry which is preliminary data.</text>
</comment>
<evidence type="ECO:0000313" key="3">
    <source>
        <dbReference type="Proteomes" id="UP000019140"/>
    </source>
</evidence>
<dbReference type="PROSITE" id="PS51819">
    <property type="entry name" value="VOC"/>
    <property type="match status" value="1"/>
</dbReference>
<dbReference type="Gene3D" id="3.10.180.10">
    <property type="entry name" value="2,3-Dihydroxybiphenyl 1,2-Dioxygenase, domain 1"/>
    <property type="match status" value="1"/>
</dbReference>
<dbReference type="AlphaFoldDB" id="W4L738"/>